<dbReference type="PANTHER" id="PTHR11006:SF4">
    <property type="entry name" value="PROTEIN ARGININE N-METHYLTRANSFERASE 7"/>
    <property type="match status" value="1"/>
</dbReference>
<dbReference type="PROSITE" id="PS51678">
    <property type="entry name" value="SAM_MT_PRMT"/>
    <property type="match status" value="1"/>
</dbReference>
<dbReference type="PANTHER" id="PTHR11006">
    <property type="entry name" value="PROTEIN ARGININE N-METHYLTRANSFERASE"/>
    <property type="match status" value="1"/>
</dbReference>
<dbReference type="EMBL" id="LGRX02032115">
    <property type="protein sequence ID" value="KAK3244210.1"/>
    <property type="molecule type" value="Genomic_DNA"/>
</dbReference>
<name>A0AAE0EYY8_9CHLO</name>
<dbReference type="Pfam" id="PF06325">
    <property type="entry name" value="PrmA"/>
    <property type="match status" value="1"/>
</dbReference>
<gene>
    <name evidence="3" type="ORF">CYMTET_46170</name>
</gene>
<keyword evidence="2" id="KW-0808">Transferase</keyword>
<sequence>MAQEAAIQQGIYNWLQLHSAEAVSAPGYHYDMLHDNERNRVYRMALEDEIEEDDFVLDIGTGSGLLSMLAARTKAQHVFAVEGDSSLAAAAKDNIEANGLSDLVTLHAKFSTDIQVGWSADIPCKADMLVTEIFDSALLGEGMIPTVTDACKRLLTPEAKVIPAGATMTALLVDSSYLLHQEVLSAHALEGACAALHVCSDASDLGPPRAAERSWHCAAQPMQVFTKSP</sequence>
<reference evidence="3 4" key="1">
    <citation type="journal article" date="2015" name="Genome Biol. Evol.">
        <title>Comparative Genomics of a Bacterivorous Green Alga Reveals Evolutionary Causalities and Consequences of Phago-Mixotrophic Mode of Nutrition.</title>
        <authorList>
            <person name="Burns J.A."/>
            <person name="Paasch A."/>
            <person name="Narechania A."/>
            <person name="Kim E."/>
        </authorList>
    </citation>
    <scope>NUCLEOTIDE SEQUENCE [LARGE SCALE GENOMIC DNA]</scope>
    <source>
        <strain evidence="3 4">PLY_AMNH</strain>
    </source>
</reference>
<keyword evidence="1 2" id="KW-0949">S-adenosyl-L-methionine</keyword>
<dbReference type="InterPro" id="IPR025799">
    <property type="entry name" value="Arg_MeTrfase"/>
</dbReference>
<dbReference type="GO" id="GO:0042054">
    <property type="term" value="F:histone methyltransferase activity"/>
    <property type="evidence" value="ECO:0007669"/>
    <property type="project" value="TreeGrafter"/>
</dbReference>
<keyword evidence="4" id="KW-1185">Reference proteome</keyword>
<dbReference type="AlphaFoldDB" id="A0AAE0EYY8"/>
<evidence type="ECO:0000256" key="2">
    <source>
        <dbReference type="PROSITE-ProRule" id="PRU01015"/>
    </source>
</evidence>
<dbReference type="Gene3D" id="3.40.50.150">
    <property type="entry name" value="Vaccinia Virus protein VP39"/>
    <property type="match status" value="1"/>
</dbReference>
<dbReference type="GO" id="GO:0016274">
    <property type="term" value="F:protein-arginine N-methyltransferase activity"/>
    <property type="evidence" value="ECO:0007669"/>
    <property type="project" value="InterPro"/>
</dbReference>
<dbReference type="PROSITE" id="PS01131">
    <property type="entry name" value="RRNA_A_DIMETH"/>
    <property type="match status" value="1"/>
</dbReference>
<evidence type="ECO:0000256" key="1">
    <source>
        <dbReference type="ARBA" id="ARBA00022691"/>
    </source>
</evidence>
<accession>A0AAE0EYY8</accession>
<organism evidence="3 4">
    <name type="scientific">Cymbomonas tetramitiformis</name>
    <dbReference type="NCBI Taxonomy" id="36881"/>
    <lineage>
        <taxon>Eukaryota</taxon>
        <taxon>Viridiplantae</taxon>
        <taxon>Chlorophyta</taxon>
        <taxon>Pyramimonadophyceae</taxon>
        <taxon>Pyramimonadales</taxon>
        <taxon>Pyramimonadaceae</taxon>
        <taxon>Cymbomonas</taxon>
    </lineage>
</organism>
<dbReference type="CDD" id="cd02440">
    <property type="entry name" value="AdoMet_MTases"/>
    <property type="match status" value="1"/>
</dbReference>
<dbReference type="SUPFAM" id="SSF53335">
    <property type="entry name" value="S-adenosyl-L-methionine-dependent methyltransferases"/>
    <property type="match status" value="1"/>
</dbReference>
<dbReference type="InterPro" id="IPR029063">
    <property type="entry name" value="SAM-dependent_MTases_sf"/>
</dbReference>
<evidence type="ECO:0000313" key="3">
    <source>
        <dbReference type="EMBL" id="KAK3244210.1"/>
    </source>
</evidence>
<proteinExistence type="predicted"/>
<keyword evidence="2" id="KW-0489">Methyltransferase</keyword>
<dbReference type="Proteomes" id="UP001190700">
    <property type="component" value="Unassembled WGS sequence"/>
</dbReference>
<protein>
    <submittedName>
        <fullName evidence="3">Uncharacterized protein</fullName>
    </submittedName>
</protein>
<dbReference type="GO" id="GO:0000179">
    <property type="term" value="F:rRNA (adenine-N6,N6-)-dimethyltransferase activity"/>
    <property type="evidence" value="ECO:0007669"/>
    <property type="project" value="InterPro"/>
</dbReference>
<comment type="caution">
    <text evidence="3">The sequence shown here is derived from an EMBL/GenBank/DDBJ whole genome shotgun (WGS) entry which is preliminary data.</text>
</comment>
<dbReference type="InterPro" id="IPR020596">
    <property type="entry name" value="rRNA_Ade_Mease_Trfase_CS"/>
</dbReference>
<evidence type="ECO:0000313" key="4">
    <source>
        <dbReference type="Proteomes" id="UP001190700"/>
    </source>
</evidence>